<dbReference type="RefSeq" id="XP_022239233.1">
    <property type="nucleotide sequence ID" value="XM_022383525.1"/>
</dbReference>
<dbReference type="InterPro" id="IPR024761">
    <property type="entry name" value="TFIIIC_delta_N"/>
</dbReference>
<accession>A0ABM1S6H8</accession>
<protein>
    <submittedName>
        <fullName evidence="4">General transcription factor 3C polypeptide 4-like</fullName>
    </submittedName>
</protein>
<dbReference type="Proteomes" id="UP000694941">
    <property type="component" value="Unplaced"/>
</dbReference>
<reference evidence="4" key="1">
    <citation type="submission" date="2025-08" db="UniProtKB">
        <authorList>
            <consortium name="RefSeq"/>
        </authorList>
    </citation>
    <scope>IDENTIFICATION</scope>
    <source>
        <tissue evidence="4">Muscle</tissue>
    </source>
</reference>
<dbReference type="PANTHER" id="PTHR15496">
    <property type="entry name" value="GENERAL TRANSCRIPTION FACTOR 3C POLYPEPTIDE 4 FAMILY"/>
    <property type="match status" value="1"/>
</dbReference>
<dbReference type="SUPFAM" id="SSF50978">
    <property type="entry name" value="WD40 repeat-like"/>
    <property type="match status" value="1"/>
</dbReference>
<evidence type="ECO:0000313" key="3">
    <source>
        <dbReference type="Proteomes" id="UP000694941"/>
    </source>
</evidence>
<dbReference type="InterPro" id="IPR024764">
    <property type="entry name" value="TFIIIC_Znf"/>
</dbReference>
<dbReference type="GeneID" id="106457549"/>
<dbReference type="PANTHER" id="PTHR15496:SF2">
    <property type="entry name" value="GENERAL TRANSCRIPTION FACTOR 3C POLYPEPTIDE 4"/>
    <property type="match status" value="1"/>
</dbReference>
<dbReference type="InterPro" id="IPR015943">
    <property type="entry name" value="WD40/YVTN_repeat-like_dom_sf"/>
</dbReference>
<evidence type="ECO:0000259" key="2">
    <source>
        <dbReference type="Pfam" id="PF12660"/>
    </source>
</evidence>
<dbReference type="Pfam" id="PF12657">
    <property type="entry name" value="TFIIIC_delta"/>
    <property type="match status" value="1"/>
</dbReference>
<proteinExistence type="predicted"/>
<organism evidence="3 4">
    <name type="scientific">Limulus polyphemus</name>
    <name type="common">Atlantic horseshoe crab</name>
    <dbReference type="NCBI Taxonomy" id="6850"/>
    <lineage>
        <taxon>Eukaryota</taxon>
        <taxon>Metazoa</taxon>
        <taxon>Ecdysozoa</taxon>
        <taxon>Arthropoda</taxon>
        <taxon>Chelicerata</taxon>
        <taxon>Merostomata</taxon>
        <taxon>Xiphosura</taxon>
        <taxon>Limulidae</taxon>
        <taxon>Limulus</taxon>
    </lineage>
</organism>
<feature type="domain" description="Transcription factor IIIC putative zinc-finger" evidence="2">
    <location>
        <begin position="619"/>
        <end position="669"/>
    </location>
</feature>
<evidence type="ECO:0000313" key="4">
    <source>
        <dbReference type="RefSeq" id="XP_022239233.1"/>
    </source>
</evidence>
<dbReference type="Pfam" id="PF12660">
    <property type="entry name" value="zf-TFIIIC"/>
    <property type="match status" value="1"/>
</dbReference>
<name>A0ABM1S6H8_LIMPO</name>
<gene>
    <name evidence="4" type="primary">LOC106457549</name>
</gene>
<dbReference type="InterPro" id="IPR044230">
    <property type="entry name" value="GTF3C4"/>
</dbReference>
<feature type="domain" description="Transcription factor IIIC 90kDa subunit N-terminal" evidence="1">
    <location>
        <begin position="25"/>
        <end position="412"/>
    </location>
</feature>
<keyword evidence="3" id="KW-1185">Reference proteome</keyword>
<evidence type="ECO:0000259" key="1">
    <source>
        <dbReference type="Pfam" id="PF12657"/>
    </source>
</evidence>
<dbReference type="InterPro" id="IPR036322">
    <property type="entry name" value="WD40_repeat_dom_sf"/>
</dbReference>
<dbReference type="Gene3D" id="2.130.10.10">
    <property type="entry name" value="YVTN repeat-like/Quinoprotein amine dehydrogenase"/>
    <property type="match status" value="1"/>
</dbReference>
<sequence>MSEMFEVIHSSSFAGSINNNSAVDWSSDNKLAFCTDKGIHILVSYCSPLEPGSTLPEHKYFIPPPKETLSFDTGIERKFFPVNLTTDELNTVMLDHTVSPQTANATRFLAYRLSRWSPVDLAPLDSCLLATLTADHRLQVHQFCKKKFQEVDDLSLKLYEHDRKLWKESPGNKGLDAFRILKDRTYSLAAMEITWTEKFAVSPSHPGYPNRCCYLIVAMRSGTIVFWEFSRNNDKINIELAHKWNCSLGLVTSLCWQQTGAQSGFLVVGALSGQVIIVPVVVLADETGKNNLQMGQTCHLWKDCDKISVSTTCIVKVGAGCFLTVVSKGCHLIGSKIIVSDTSMTIESTGYTAGLHQLTATGMCILKEEPSKSVLLLSSADGRIVKIEVDSQGTELIFHQEEILQEVIHPKWSPFGICSSPNRALVCWTQNLITWYDHLVVLEPVKLCIMTAISPEASVEKMLVSISKTTTDKQLTSPQQFCDFWDYLDCIRAHLGVGDKPTTELTEILQLEGDNLEQQPVQILQLIRFLIKLQITNTNDQDTKSYEKLQVVEDLLLRNHILSIISMFQPKLDSLTQNQHISLILMCDWLFTKYDIIVPEVYKVFGKGVPQRLEDIPARETCPVCKKDVPFTDAFYGSCSNSHTFGRCSQSLLLCSKTYLKCSSCLRLMIWPVVWNEREHCAVCSYWLR</sequence>